<organism evidence="1 2">
    <name type="scientific">Flectobacillus longus</name>
    <dbReference type="NCBI Taxonomy" id="2984207"/>
    <lineage>
        <taxon>Bacteria</taxon>
        <taxon>Pseudomonadati</taxon>
        <taxon>Bacteroidota</taxon>
        <taxon>Cytophagia</taxon>
        <taxon>Cytophagales</taxon>
        <taxon>Flectobacillaceae</taxon>
        <taxon>Flectobacillus</taxon>
    </lineage>
</organism>
<accession>A0ABT6YKD2</accession>
<comment type="caution">
    <text evidence="1">The sequence shown here is derived from an EMBL/GenBank/DDBJ whole genome shotgun (WGS) entry which is preliminary data.</text>
</comment>
<dbReference type="InterPro" id="IPR029057">
    <property type="entry name" value="PRTase-like"/>
</dbReference>
<dbReference type="Proteomes" id="UP001236569">
    <property type="component" value="Unassembled WGS sequence"/>
</dbReference>
<proteinExistence type="predicted"/>
<dbReference type="SUPFAM" id="SSF53271">
    <property type="entry name" value="PRTase-like"/>
    <property type="match status" value="1"/>
</dbReference>
<evidence type="ECO:0000313" key="1">
    <source>
        <dbReference type="EMBL" id="MDI9864010.1"/>
    </source>
</evidence>
<reference evidence="1 2" key="1">
    <citation type="submission" date="2023-05" db="EMBL/GenBank/DDBJ databases">
        <title>Novel species of genus Flectobacillus isolated from stream in China.</title>
        <authorList>
            <person name="Lu H."/>
        </authorList>
    </citation>
    <scope>NUCLEOTIDE SEQUENCE [LARGE SCALE GENOMIC DNA]</scope>
    <source>
        <strain evidence="1 2">DC10W</strain>
    </source>
</reference>
<name>A0ABT6YKD2_9BACT</name>
<evidence type="ECO:0000313" key="2">
    <source>
        <dbReference type="Proteomes" id="UP001236569"/>
    </source>
</evidence>
<evidence type="ECO:0008006" key="3">
    <source>
        <dbReference type="Google" id="ProtNLM"/>
    </source>
</evidence>
<dbReference type="EMBL" id="JASHID010000003">
    <property type="protein sequence ID" value="MDI9864010.1"/>
    <property type="molecule type" value="Genomic_DNA"/>
</dbReference>
<sequence length="216" mass="25329">MPPIFIDAILRPDHLSLNENDTCLFFKEYRPNLKYDAVDNRLVQNFKKNRNTSSRRELQYKSEAINTVRNLFNTYFNENIEYANSLFVQIPPSKIIGDPGYDDRMDLVFRDLAVDYRHLIIRNENVIPDHTVNNRRSVEQILETIQINQNVLNFDQNQVVLVDDVLTVGRHFRACKQLILNMFPEVNVTGLFIARRVPEVPNPNVFDFANVDFLNI</sequence>
<keyword evidence="2" id="KW-1185">Reference proteome</keyword>
<protein>
    <recommendedName>
        <fullName evidence="3">Phosphoribosyltransferase domain-containing protein</fullName>
    </recommendedName>
</protein>
<dbReference type="RefSeq" id="WP_283369244.1">
    <property type="nucleotide sequence ID" value="NZ_JASHID010000003.1"/>
</dbReference>
<dbReference type="Gene3D" id="3.40.50.2020">
    <property type="match status" value="1"/>
</dbReference>
<gene>
    <name evidence="1" type="ORF">QM480_06725</name>
</gene>